<keyword evidence="3 6" id="KW-0032">Aminotransferase</keyword>
<evidence type="ECO:0000313" key="9">
    <source>
        <dbReference type="Proteomes" id="UP001528823"/>
    </source>
</evidence>
<evidence type="ECO:0000256" key="5">
    <source>
        <dbReference type="ARBA" id="ARBA00022898"/>
    </source>
</evidence>
<dbReference type="InterPro" id="IPR015421">
    <property type="entry name" value="PyrdxlP-dep_Trfase_major"/>
</dbReference>
<dbReference type="SUPFAM" id="SSF53383">
    <property type="entry name" value="PLP-dependent transferases"/>
    <property type="match status" value="1"/>
</dbReference>
<dbReference type="InterPro" id="IPR050596">
    <property type="entry name" value="AspAT/PAT-like"/>
</dbReference>
<dbReference type="InterPro" id="IPR004838">
    <property type="entry name" value="NHTrfase_class1_PyrdxlP-BS"/>
</dbReference>
<evidence type="ECO:0000256" key="4">
    <source>
        <dbReference type="ARBA" id="ARBA00022679"/>
    </source>
</evidence>
<organism evidence="8 9">
    <name type="scientific">Spartinivicinus poritis</name>
    <dbReference type="NCBI Taxonomy" id="2994640"/>
    <lineage>
        <taxon>Bacteria</taxon>
        <taxon>Pseudomonadati</taxon>
        <taxon>Pseudomonadota</taxon>
        <taxon>Gammaproteobacteria</taxon>
        <taxon>Oceanospirillales</taxon>
        <taxon>Zooshikellaceae</taxon>
        <taxon>Spartinivicinus</taxon>
    </lineage>
</organism>
<evidence type="ECO:0000259" key="7">
    <source>
        <dbReference type="Pfam" id="PF00155"/>
    </source>
</evidence>
<comment type="caution">
    <text evidence="8">The sequence shown here is derived from an EMBL/GenBank/DDBJ whole genome shotgun (WGS) entry which is preliminary data.</text>
</comment>
<feature type="domain" description="Aminotransferase class I/classII large" evidence="7">
    <location>
        <begin position="29"/>
        <end position="396"/>
    </location>
</feature>
<dbReference type="CDD" id="cd00609">
    <property type="entry name" value="AAT_like"/>
    <property type="match status" value="1"/>
</dbReference>
<gene>
    <name evidence="8" type="ORF">ORQ98_10770</name>
</gene>
<evidence type="ECO:0000256" key="6">
    <source>
        <dbReference type="RuleBase" id="RU000481"/>
    </source>
</evidence>
<dbReference type="Proteomes" id="UP001528823">
    <property type="component" value="Unassembled WGS sequence"/>
</dbReference>
<dbReference type="EMBL" id="JAPMOU010000011">
    <property type="protein sequence ID" value="MDE1462454.1"/>
    <property type="molecule type" value="Genomic_DNA"/>
</dbReference>
<dbReference type="PROSITE" id="PS00105">
    <property type="entry name" value="AA_TRANSFER_CLASS_1"/>
    <property type="match status" value="1"/>
</dbReference>
<dbReference type="RefSeq" id="WP_274688809.1">
    <property type="nucleotide sequence ID" value="NZ_JAPMOU010000011.1"/>
</dbReference>
<accession>A0ABT5U7V7</accession>
<dbReference type="PANTHER" id="PTHR46383:SF1">
    <property type="entry name" value="ASPARTATE AMINOTRANSFERASE"/>
    <property type="match status" value="1"/>
</dbReference>
<dbReference type="InterPro" id="IPR015424">
    <property type="entry name" value="PyrdxlP-dep_Trfase"/>
</dbReference>
<evidence type="ECO:0000256" key="2">
    <source>
        <dbReference type="ARBA" id="ARBA00007441"/>
    </source>
</evidence>
<sequence>MPLINPGLLTINPVSSKRVAKQAKANPAILNLSMGEPDFGPPPWLVEAICQNDLRPERFLDAAKRYEDTLGSLSLREAIALWYQNRYGLCIDPQREILITHGAIEAVNLALLTLTKPGEAVALATPTYTLYQRAVALMGRCLAPFERKMTDLPYIDGLAALKARHAALLINSPENPTGYVLSDLDWQNLTQYCQTGDQWLIHDEVYDTLAFGRDHRNAWCFPELRDRSVLINSCSKKLGMPGLRIGWLIGPANVIQAAGQVHESLCLGVSILNEPIAERLLRDPEIMSWMDSQCLMVKNRAQRALACLGSIQGFEWQHHPMGGLFLFPAVHRLYTRLPRQYREKDNNPGCAVAAWLMDELKIATVPGVAYGPQCSHHLRIALGSSDQVFEAALERLMALVLAKGASHDA</sequence>
<proteinExistence type="inferred from homology"/>
<protein>
    <recommendedName>
        <fullName evidence="6">Aminotransferase</fullName>
        <ecNumber evidence="6">2.6.1.-</ecNumber>
    </recommendedName>
</protein>
<comment type="similarity">
    <text evidence="2 6">Belongs to the class-I pyridoxal-phosphate-dependent aminotransferase family.</text>
</comment>
<evidence type="ECO:0000256" key="1">
    <source>
        <dbReference type="ARBA" id="ARBA00001933"/>
    </source>
</evidence>
<dbReference type="InterPro" id="IPR004839">
    <property type="entry name" value="Aminotransferase_I/II_large"/>
</dbReference>
<comment type="cofactor">
    <cofactor evidence="1 6">
        <name>pyridoxal 5'-phosphate</name>
        <dbReference type="ChEBI" id="CHEBI:597326"/>
    </cofactor>
</comment>
<keyword evidence="5" id="KW-0663">Pyridoxal phosphate</keyword>
<dbReference type="Gene3D" id="3.40.640.10">
    <property type="entry name" value="Type I PLP-dependent aspartate aminotransferase-like (Major domain)"/>
    <property type="match status" value="1"/>
</dbReference>
<dbReference type="GO" id="GO:0008483">
    <property type="term" value="F:transaminase activity"/>
    <property type="evidence" value="ECO:0007669"/>
    <property type="project" value="UniProtKB-KW"/>
</dbReference>
<dbReference type="PANTHER" id="PTHR46383">
    <property type="entry name" value="ASPARTATE AMINOTRANSFERASE"/>
    <property type="match status" value="1"/>
</dbReference>
<keyword evidence="4 6" id="KW-0808">Transferase</keyword>
<evidence type="ECO:0000256" key="3">
    <source>
        <dbReference type="ARBA" id="ARBA00022576"/>
    </source>
</evidence>
<keyword evidence="9" id="KW-1185">Reference proteome</keyword>
<reference evidence="8 9" key="1">
    <citation type="submission" date="2022-11" db="EMBL/GenBank/DDBJ databases">
        <title>Spartinivicinus poritis sp. nov., isolated from scleractinian coral Porites lutea.</title>
        <authorList>
            <person name="Zhang G."/>
            <person name="Cai L."/>
            <person name="Wei Q."/>
        </authorList>
    </citation>
    <scope>NUCLEOTIDE SEQUENCE [LARGE SCALE GENOMIC DNA]</scope>
    <source>
        <strain evidence="8 9">A2-2</strain>
    </source>
</reference>
<name>A0ABT5U7V7_9GAMM</name>
<dbReference type="EC" id="2.6.1.-" evidence="6"/>
<evidence type="ECO:0000313" key="8">
    <source>
        <dbReference type="EMBL" id="MDE1462454.1"/>
    </source>
</evidence>
<dbReference type="Pfam" id="PF00155">
    <property type="entry name" value="Aminotran_1_2"/>
    <property type="match status" value="1"/>
</dbReference>